<dbReference type="HOGENOM" id="CLU_107462_3_1_9"/>
<gene>
    <name evidence="3" type="ORF">I592_03402</name>
    <name evidence="2" type="ORF">UKC_00045</name>
</gene>
<organism evidence="2 4">
    <name type="scientific">Enterococcus gilvus ATCC BAA-350</name>
    <dbReference type="NCBI Taxonomy" id="1158614"/>
    <lineage>
        <taxon>Bacteria</taxon>
        <taxon>Bacillati</taxon>
        <taxon>Bacillota</taxon>
        <taxon>Bacilli</taxon>
        <taxon>Lactobacillales</taxon>
        <taxon>Enterococcaceae</taxon>
        <taxon>Enterococcus</taxon>
    </lineage>
</organism>
<dbReference type="Pfam" id="PF09643">
    <property type="entry name" value="YopX"/>
    <property type="match status" value="1"/>
</dbReference>
<dbReference type="EMBL" id="ASWH01000002">
    <property type="protein sequence ID" value="EOW79264.1"/>
    <property type="molecule type" value="Genomic_DNA"/>
</dbReference>
<dbReference type="InterPro" id="IPR019096">
    <property type="entry name" value="YopX_protein"/>
</dbReference>
<dbReference type="EMBL" id="AJDQ01000002">
    <property type="protein sequence ID" value="EOI58859.1"/>
    <property type="molecule type" value="Genomic_DNA"/>
</dbReference>
<dbReference type="Gene3D" id="2.30.30.290">
    <property type="entry name" value="YopX-like domains"/>
    <property type="match status" value="1"/>
</dbReference>
<dbReference type="Proteomes" id="UP000014160">
    <property type="component" value="Unassembled WGS sequence"/>
</dbReference>
<sequence>MIPKFRAWDERAGLTEVISIDLLEKKLKVSHWEYGVSNYFPLDDIELMQSTGLKDKNGVEIFEGDVVVGQQHLTTDSSTPFEIKGLVRYSKRNTMFYLDEKSFGHDKFMNSLGSSIYQFEVIGNIYENPNLLEVEG</sequence>
<dbReference type="OrthoDB" id="1809393at2"/>
<name>R2XV68_9ENTE</name>
<evidence type="ECO:0000313" key="3">
    <source>
        <dbReference type="EMBL" id="EOW79264.1"/>
    </source>
</evidence>
<proteinExistence type="predicted"/>
<dbReference type="InterPro" id="IPR023385">
    <property type="entry name" value="YopX-like_C"/>
</dbReference>
<dbReference type="NCBIfam" id="TIGR01671">
    <property type="entry name" value="phage_TIGR01671"/>
    <property type="match status" value="1"/>
</dbReference>
<evidence type="ECO:0000259" key="1">
    <source>
        <dbReference type="Pfam" id="PF09643"/>
    </source>
</evidence>
<accession>R2XV68</accession>
<feature type="domain" description="YopX protein" evidence="1">
    <location>
        <begin position="4"/>
        <end position="133"/>
    </location>
</feature>
<protein>
    <recommendedName>
        <fullName evidence="1">YopX protein domain-containing protein</fullName>
    </recommendedName>
</protein>
<evidence type="ECO:0000313" key="4">
    <source>
        <dbReference type="Proteomes" id="UP000013750"/>
    </source>
</evidence>
<comment type="caution">
    <text evidence="2">The sequence shown here is derived from an EMBL/GenBank/DDBJ whole genome shotgun (WGS) entry which is preliminary data.</text>
</comment>
<dbReference type="AlphaFoldDB" id="R2XV68"/>
<reference evidence="2 4" key="1">
    <citation type="submission" date="2013-02" db="EMBL/GenBank/DDBJ databases">
        <title>The Genome Sequence of Enterococcus gilvus ATCC BAA-350.</title>
        <authorList>
            <consortium name="The Broad Institute Genome Sequencing Platform"/>
            <consortium name="The Broad Institute Genome Sequencing Center for Infectious Disease"/>
            <person name="Earl A.M."/>
            <person name="Gilmore M.S."/>
            <person name="Lebreton F."/>
            <person name="Walker B."/>
            <person name="Young S.K."/>
            <person name="Zeng Q."/>
            <person name="Gargeya S."/>
            <person name="Fitzgerald M."/>
            <person name="Haas B."/>
            <person name="Abouelleil A."/>
            <person name="Alvarado L."/>
            <person name="Arachchi H.M."/>
            <person name="Berlin A.M."/>
            <person name="Chapman S.B."/>
            <person name="Dewar J."/>
            <person name="Goldberg J."/>
            <person name="Griggs A."/>
            <person name="Gujja S."/>
            <person name="Hansen M."/>
            <person name="Howarth C."/>
            <person name="Imamovic A."/>
            <person name="Larimer J."/>
            <person name="McCowan C."/>
            <person name="Murphy C."/>
            <person name="Neiman D."/>
            <person name="Pearson M."/>
            <person name="Priest M."/>
            <person name="Roberts A."/>
            <person name="Saif S."/>
            <person name="Shea T."/>
            <person name="Sisk P."/>
            <person name="Sykes S."/>
            <person name="Wortman J."/>
            <person name="Nusbaum C."/>
            <person name="Birren B."/>
        </authorList>
    </citation>
    <scope>NUCLEOTIDE SEQUENCE [LARGE SCALE GENOMIC DNA]</scope>
    <source>
        <strain evidence="2 4">ATCC BAA-350</strain>
    </source>
</reference>
<dbReference type="eggNOG" id="ENOG5030W4T">
    <property type="taxonomic scope" value="Bacteria"/>
</dbReference>
<dbReference type="InterPro" id="IPR010024">
    <property type="entry name" value="CHP16711"/>
</dbReference>
<dbReference type="Proteomes" id="UP000013750">
    <property type="component" value="Unassembled WGS sequence"/>
</dbReference>
<evidence type="ECO:0000313" key="2">
    <source>
        <dbReference type="EMBL" id="EOI58859.1"/>
    </source>
</evidence>
<evidence type="ECO:0000313" key="5">
    <source>
        <dbReference type="Proteomes" id="UP000014160"/>
    </source>
</evidence>
<dbReference type="RefSeq" id="WP_010778496.1">
    <property type="nucleotide sequence ID" value="NZ_ASWH01000002.1"/>
</dbReference>
<keyword evidence="5" id="KW-1185">Reference proteome</keyword>
<dbReference type="PATRIC" id="fig|1158614.3.peg.34"/>
<reference evidence="3 5" key="2">
    <citation type="submission" date="2013-03" db="EMBL/GenBank/DDBJ databases">
        <title>The Genome Sequence of Enterococcus gilvus ATCC BAA-350 (PacBio/Illumina hybrid assembly).</title>
        <authorList>
            <consortium name="The Broad Institute Genomics Platform"/>
            <consortium name="The Broad Institute Genome Sequencing Center for Infectious Disease"/>
            <person name="Earl A."/>
            <person name="Russ C."/>
            <person name="Gilmore M."/>
            <person name="Surin D."/>
            <person name="Walker B."/>
            <person name="Young S."/>
            <person name="Zeng Q."/>
            <person name="Gargeya S."/>
            <person name="Fitzgerald M."/>
            <person name="Haas B."/>
            <person name="Abouelleil A."/>
            <person name="Allen A.W."/>
            <person name="Alvarado L."/>
            <person name="Arachchi H.M."/>
            <person name="Berlin A.M."/>
            <person name="Chapman S.B."/>
            <person name="Gainer-Dewar J."/>
            <person name="Goldberg J."/>
            <person name="Griggs A."/>
            <person name="Gujja S."/>
            <person name="Hansen M."/>
            <person name="Howarth C."/>
            <person name="Imamovic A."/>
            <person name="Ireland A."/>
            <person name="Larimer J."/>
            <person name="McCowan C."/>
            <person name="Murphy C."/>
            <person name="Pearson M."/>
            <person name="Poon T.W."/>
            <person name="Priest M."/>
            <person name="Roberts A."/>
            <person name="Saif S."/>
            <person name="Shea T."/>
            <person name="Sisk P."/>
            <person name="Sykes S."/>
            <person name="Wortman J."/>
            <person name="Nusbaum C."/>
            <person name="Birren B."/>
        </authorList>
    </citation>
    <scope>NUCLEOTIDE SEQUENCE [LARGE SCALE GENOMIC DNA]</scope>
    <source>
        <strain evidence="3 5">ATCC BAA-350</strain>
    </source>
</reference>
<dbReference type="SUPFAM" id="SSF159006">
    <property type="entry name" value="YopX-like"/>
    <property type="match status" value="1"/>
</dbReference>